<dbReference type="Proteomes" id="UP000046393">
    <property type="component" value="Unplaced"/>
</dbReference>
<keyword evidence="4" id="KW-1185">Reference proteome</keyword>
<name>A0A0N5AFX1_9BILA</name>
<evidence type="ECO:0000256" key="3">
    <source>
        <dbReference type="SAM" id="SignalP"/>
    </source>
</evidence>
<feature type="signal peptide" evidence="3">
    <location>
        <begin position="1"/>
        <end position="21"/>
    </location>
</feature>
<accession>A0A0N5AFX1</accession>
<dbReference type="PANTHER" id="PTHR46706:SF12">
    <property type="entry name" value="PROTEIN QUA-1-RELATED"/>
    <property type="match status" value="1"/>
</dbReference>
<keyword evidence="3" id="KW-0732">Signal</keyword>
<dbReference type="AlphaFoldDB" id="A0A0N5AFX1"/>
<dbReference type="WBParaSite" id="SMUV_0000319401-mRNA-1">
    <property type="protein sequence ID" value="SMUV_0000319401-mRNA-1"/>
    <property type="gene ID" value="SMUV_0000319401"/>
</dbReference>
<proteinExistence type="predicted"/>
<evidence type="ECO:0000256" key="2">
    <source>
        <dbReference type="SAM" id="MobiDB-lite"/>
    </source>
</evidence>
<evidence type="ECO:0000313" key="4">
    <source>
        <dbReference type="Proteomes" id="UP000046393"/>
    </source>
</evidence>
<organism evidence="4 5">
    <name type="scientific">Syphacia muris</name>
    <dbReference type="NCBI Taxonomy" id="451379"/>
    <lineage>
        <taxon>Eukaryota</taxon>
        <taxon>Metazoa</taxon>
        <taxon>Ecdysozoa</taxon>
        <taxon>Nematoda</taxon>
        <taxon>Chromadorea</taxon>
        <taxon>Rhabditida</taxon>
        <taxon>Spirurina</taxon>
        <taxon>Oxyuridomorpha</taxon>
        <taxon>Oxyuroidea</taxon>
        <taxon>Oxyuridae</taxon>
        <taxon>Syphacia</taxon>
    </lineage>
</organism>
<sequence>MIRITLHTLICCLVSLPQCFCAYCGSAGVPFSFEVTASGAPVLGCAQPSCVAGPDDLGDESSFPVNVKGQIDGFVRDGDKELKRYRTPSSPRLIANCSGHFNEFSCPMKNQWVGGIEYIDHHRQPLALLLLQCCTFDGLKYSQEVGVTNVKKGEAVIGGEVIRYGRQISFDVIANVRKVYDKATKEVSYEVTVRRMNCLPDPPEPEIPVDKDAPAEITKVLKNANNGISPKIPENFVKKESVLENRAFGAPALKVAIVKKHPKLMKTEENGAELDDESNKGFEHKKTSSLSKISGKNPENMGISTSEKNLESIIKAEDDESLEKNDSNSAEVDESVLQNFSQVQKPLKPTNSKSKLVETNAEKLQHKNAAQKLLPKLHQNLPSLPPHQLPQQLGLQPQQLGSTVVYQLPQLQIQPMKPLLAPQFPQLAPQPQSSPFMQLTAPSSSQQLQPQTLGTFQTPSTSSQMAQQALQMQPSQSDSQQFRQLQSPPQLQTQPISQLVPVQSVQPNTIALYGQPSLLQQPGQVQRQQLQLYQTLPVQQGESSVQKKNFHQEQKSSTSKVNVEEMQNKPINEQKISSQQKKAVETSEKLLEPSPEIQALLSQSVPVPRTTIKPPASAQAPTAFQAQGIYQQPYYQTYQQPFTNVLPQAPNSLFPQTSPSQQPSSLPGLPSLLQPRQLPQINLFPSLI</sequence>
<feature type="region of interest" description="Disordered" evidence="2">
    <location>
        <begin position="654"/>
        <end position="673"/>
    </location>
</feature>
<evidence type="ECO:0000256" key="1">
    <source>
        <dbReference type="ARBA" id="ARBA00022473"/>
    </source>
</evidence>
<feature type="compositionally biased region" description="Low complexity" evidence="2">
    <location>
        <begin position="484"/>
        <end position="494"/>
    </location>
</feature>
<feature type="compositionally biased region" description="Low complexity" evidence="2">
    <location>
        <begin position="460"/>
        <end position="477"/>
    </location>
</feature>
<dbReference type="STRING" id="451379.A0A0N5AFX1"/>
<feature type="chain" id="PRO_5005893036" evidence="3">
    <location>
        <begin position="22"/>
        <end position="688"/>
    </location>
</feature>
<feature type="region of interest" description="Disordered" evidence="2">
    <location>
        <begin position="423"/>
        <end position="494"/>
    </location>
</feature>
<dbReference type="InterPro" id="IPR052140">
    <property type="entry name" value="Dev_Signal_Hedgehog-like"/>
</dbReference>
<evidence type="ECO:0000313" key="5">
    <source>
        <dbReference type="WBParaSite" id="SMUV_0000319401-mRNA-1"/>
    </source>
</evidence>
<feature type="region of interest" description="Disordered" evidence="2">
    <location>
        <begin position="268"/>
        <end position="306"/>
    </location>
</feature>
<protein>
    <submittedName>
        <fullName evidence="5">Uncharacterized protein</fullName>
    </submittedName>
</protein>
<feature type="compositionally biased region" description="Low complexity" evidence="2">
    <location>
        <begin position="423"/>
        <end position="453"/>
    </location>
</feature>
<dbReference type="PANTHER" id="PTHR46706">
    <property type="entry name" value="PROTEIN QUA-1-RELATED"/>
    <property type="match status" value="1"/>
</dbReference>
<feature type="compositionally biased region" description="Basic and acidic residues" evidence="2">
    <location>
        <begin position="277"/>
        <end position="286"/>
    </location>
</feature>
<keyword evidence="1" id="KW-0217">Developmental protein</keyword>
<reference evidence="5" key="1">
    <citation type="submission" date="2017-02" db="UniProtKB">
        <authorList>
            <consortium name="WormBaseParasite"/>
        </authorList>
    </citation>
    <scope>IDENTIFICATION</scope>
</reference>
<feature type="region of interest" description="Disordered" evidence="2">
    <location>
        <begin position="543"/>
        <end position="562"/>
    </location>
</feature>